<keyword evidence="8" id="KW-0411">Iron-sulfur</keyword>
<dbReference type="SUPFAM" id="SSF51905">
    <property type="entry name" value="FAD/NAD(P)-binding domain"/>
    <property type="match status" value="2"/>
</dbReference>
<dbReference type="InterPro" id="IPR023753">
    <property type="entry name" value="FAD/NAD-binding_dom"/>
</dbReference>
<evidence type="ECO:0000256" key="4">
    <source>
        <dbReference type="ARBA" id="ARBA00022723"/>
    </source>
</evidence>
<comment type="cofactor">
    <cofactor evidence="1">
        <name>FAD</name>
        <dbReference type="ChEBI" id="CHEBI:57692"/>
    </cofactor>
</comment>
<dbReference type="Pfam" id="PF12838">
    <property type="entry name" value="Fer4_7"/>
    <property type="match status" value="1"/>
</dbReference>
<dbReference type="GO" id="GO:0046872">
    <property type="term" value="F:metal ion binding"/>
    <property type="evidence" value="ECO:0007669"/>
    <property type="project" value="UniProtKB-KW"/>
</dbReference>
<evidence type="ECO:0000313" key="11">
    <source>
        <dbReference type="Proteomes" id="UP000078532"/>
    </source>
</evidence>
<accession>A0A1B7LL09</accession>
<keyword evidence="5" id="KW-0285">Flavoprotein</keyword>
<proteinExistence type="inferred from homology"/>
<dbReference type="Gene3D" id="3.30.70.3270">
    <property type="match status" value="1"/>
</dbReference>
<dbReference type="InterPro" id="IPR017900">
    <property type="entry name" value="4Fe4S_Fe_S_CS"/>
</dbReference>
<evidence type="ECO:0000256" key="1">
    <source>
        <dbReference type="ARBA" id="ARBA00001974"/>
    </source>
</evidence>
<dbReference type="PROSITE" id="PS00198">
    <property type="entry name" value="4FE4S_FER_1"/>
    <property type="match status" value="3"/>
</dbReference>
<feature type="domain" description="4Fe-4S ferredoxin-type" evidence="9">
    <location>
        <begin position="100"/>
        <end position="129"/>
    </location>
</feature>
<reference evidence="10 11" key="1">
    <citation type="submission" date="2016-04" db="EMBL/GenBank/DDBJ databases">
        <authorList>
            <person name="Evans L.H."/>
            <person name="Alamgir A."/>
            <person name="Owens N."/>
            <person name="Weber N.D."/>
            <person name="Virtaneva K."/>
            <person name="Barbian K."/>
            <person name="Babar A."/>
            <person name="Rosenke K."/>
        </authorList>
    </citation>
    <scope>NUCLEOTIDE SEQUENCE [LARGE SCALE GENOMIC DNA]</scope>
    <source>
        <strain evidence="10 11">LMa1</strain>
    </source>
</reference>
<dbReference type="Gene3D" id="3.30.70.20">
    <property type="match status" value="1"/>
</dbReference>
<dbReference type="Gene3D" id="3.40.50.720">
    <property type="entry name" value="NAD(P)-binding Rossmann-like Domain"/>
    <property type="match status" value="1"/>
</dbReference>
<dbReference type="GO" id="GO:0051539">
    <property type="term" value="F:4 iron, 4 sulfur cluster binding"/>
    <property type="evidence" value="ECO:0007669"/>
    <property type="project" value="UniProtKB-KW"/>
</dbReference>
<organism evidence="10 11">
    <name type="scientific">Desulfotomaculum copahuensis</name>
    <dbReference type="NCBI Taxonomy" id="1838280"/>
    <lineage>
        <taxon>Bacteria</taxon>
        <taxon>Bacillati</taxon>
        <taxon>Bacillota</taxon>
        <taxon>Clostridia</taxon>
        <taxon>Eubacteriales</taxon>
        <taxon>Desulfotomaculaceae</taxon>
        <taxon>Desulfotomaculum</taxon>
    </lineage>
</organism>
<name>A0A1B7LL09_9FIRM</name>
<dbReference type="GO" id="GO:0016491">
    <property type="term" value="F:oxidoreductase activity"/>
    <property type="evidence" value="ECO:0007669"/>
    <property type="project" value="UniProtKB-KW"/>
</dbReference>
<evidence type="ECO:0000313" key="10">
    <source>
        <dbReference type="EMBL" id="OAT87152.1"/>
    </source>
</evidence>
<dbReference type="InterPro" id="IPR039650">
    <property type="entry name" value="HdrA-like"/>
</dbReference>
<dbReference type="InterPro" id="IPR017896">
    <property type="entry name" value="4Fe4S_Fe-S-bd"/>
</dbReference>
<evidence type="ECO:0000256" key="2">
    <source>
        <dbReference type="ARBA" id="ARBA00006561"/>
    </source>
</evidence>
<dbReference type="PANTHER" id="PTHR43498:SF1">
    <property type="entry name" value="COB--COM HETERODISULFIDE REDUCTASE IRON-SULFUR SUBUNIT A"/>
    <property type="match status" value="1"/>
</dbReference>
<dbReference type="OrthoDB" id="135003at2"/>
<sequence length="993" mass="106595">METRIDAVVVAGGGIAGIQASLDLAALGYHHVYLVERSAAIGGTMPMLGRTFPTNDCAMCILSPKLAECGRHPLITVLTNAEVLDVTGEPGHFTVTVEQQSRGVDMERCTGCGECAAQCPVYVDDPFNQELNGRKAIYKLYPQAFPNCYAIDRENCINCRTCVDACPGGAVSLDTKTVQMQLMAGAVILCPGFGLLDPARLEPYRYRQLYPSVLTSLEFERLLSSSGPYQGRLIHPSDEKAVHRVAWIQCAGSRETTINRELCSGVCCMYALKQAMVVLEQGRNMQATIFYQDMRTYGKGFENYYHRAKEMGVRLIRNRPAEIKQAGDGSRNLRVNYLADDSTLKQEEFDLVVLSTGMVAPVMPLAEKLGLSLNSFGFCAMQPLSGIETSRPGIFAAGAFTGPRDIPDTVTQASAAAGAAAALLGSASRRERPPLEERDVKGDAPRTGVFVCRCGGNISRVVDVARVARFARQLPGVAYAAEFSYCCAQDSLKTMAAVIDEHRLNRVVVAACTVHTHEPLFQNLLRESGLNPHLFEMANIREHCSWVHMHQPEMATAKAKDLIKMAVAKAALLQPVQGVSLGMTRQAVVVGGGAAGMTAALNLAGRGHRVHLVEKNEHLGGMAGRLHIGANGEDVQGFLSGLITQVHEQELITIHTGAEITAAGGFVGNFVSTLSSGEEIAHGVTIIATGAGEYRPEEYLYGANGRVMTLLDLEGALAAGDSRVNGAGRFVFIQCVGSRDDRRPYCSRTCCTQSVRLALQIKEINPEAMIYVLYRDMRTYGFFEELYQEARRRGVLFIRYNEGNKPTVTAEGDHLRVDVLDDVLGAPVTIEADLAGLAAAMAAPADNARLSRLYKVPLNQDGFFLEAHLKLRPVDFSTDGVFMCGLAHGPKNLEESIVQAGAAATRAAALLAGDTITVEGGSAFVSKIKCTGCGTCASVCPARAVTVDDTEKVAVVNAALCKGCGVCAASCLRGAVDVEGFTNEQVMAAIRAL</sequence>
<comment type="similarity">
    <text evidence="2">Belongs to the HdrA family.</text>
</comment>
<feature type="domain" description="4Fe-4S ferredoxin-type" evidence="9">
    <location>
        <begin position="921"/>
        <end position="950"/>
    </location>
</feature>
<dbReference type="Pfam" id="PF07992">
    <property type="entry name" value="Pyr_redox_2"/>
    <property type="match status" value="1"/>
</dbReference>
<dbReference type="RefSeq" id="WP_066665982.1">
    <property type="nucleotide sequence ID" value="NZ_LYVF01000002.1"/>
</dbReference>
<dbReference type="Gene3D" id="3.50.50.60">
    <property type="entry name" value="FAD/NAD(P)-binding domain"/>
    <property type="match status" value="2"/>
</dbReference>
<keyword evidence="3" id="KW-0004">4Fe-4S</keyword>
<keyword evidence="11" id="KW-1185">Reference proteome</keyword>
<evidence type="ECO:0000256" key="7">
    <source>
        <dbReference type="ARBA" id="ARBA00023004"/>
    </source>
</evidence>
<gene>
    <name evidence="10" type="ORF">A6M21_02125</name>
</gene>
<dbReference type="Pfam" id="PF13187">
    <property type="entry name" value="Fer4_9"/>
    <property type="match status" value="1"/>
</dbReference>
<comment type="caution">
    <text evidence="10">The sequence shown here is derived from an EMBL/GenBank/DDBJ whole genome shotgun (WGS) entry which is preliminary data.</text>
</comment>
<dbReference type="AlphaFoldDB" id="A0A1B7LL09"/>
<dbReference type="InterPro" id="IPR036188">
    <property type="entry name" value="FAD/NAD-bd_sf"/>
</dbReference>
<protein>
    <submittedName>
        <fullName evidence="10">Heterodisulfide reductase</fullName>
    </submittedName>
</protein>
<dbReference type="Proteomes" id="UP000078532">
    <property type="component" value="Unassembled WGS sequence"/>
</dbReference>
<evidence type="ECO:0000256" key="5">
    <source>
        <dbReference type="ARBA" id="ARBA00022827"/>
    </source>
</evidence>
<keyword evidence="5" id="KW-0274">FAD</keyword>
<keyword evidence="4" id="KW-0479">Metal-binding</keyword>
<feature type="domain" description="4Fe-4S ferredoxin-type" evidence="9">
    <location>
        <begin position="147"/>
        <end position="176"/>
    </location>
</feature>
<dbReference type="EMBL" id="LYVF01000002">
    <property type="protein sequence ID" value="OAT87152.1"/>
    <property type="molecule type" value="Genomic_DNA"/>
</dbReference>
<keyword evidence="6" id="KW-0560">Oxidoreductase</keyword>
<feature type="domain" description="4Fe-4S ferredoxin-type" evidence="9">
    <location>
        <begin position="952"/>
        <end position="981"/>
    </location>
</feature>
<dbReference type="SUPFAM" id="SSF54862">
    <property type="entry name" value="4Fe-4S ferredoxins"/>
    <property type="match status" value="1"/>
</dbReference>
<evidence type="ECO:0000256" key="6">
    <source>
        <dbReference type="ARBA" id="ARBA00023002"/>
    </source>
</evidence>
<evidence type="ECO:0000256" key="3">
    <source>
        <dbReference type="ARBA" id="ARBA00022485"/>
    </source>
</evidence>
<dbReference type="PANTHER" id="PTHR43498">
    <property type="entry name" value="FERREDOXIN:COB-COM HETERODISULFIDE REDUCTASE SUBUNIT A"/>
    <property type="match status" value="1"/>
</dbReference>
<evidence type="ECO:0000259" key="9">
    <source>
        <dbReference type="PROSITE" id="PS51379"/>
    </source>
</evidence>
<keyword evidence="7" id="KW-0408">Iron</keyword>
<evidence type="ECO:0000256" key="8">
    <source>
        <dbReference type="ARBA" id="ARBA00023014"/>
    </source>
</evidence>
<dbReference type="STRING" id="1838280.A6M21_02125"/>
<dbReference type="PROSITE" id="PS51379">
    <property type="entry name" value="4FE4S_FER_2"/>
    <property type="match status" value="4"/>
</dbReference>